<accession>A0A1R4EY69</accession>
<dbReference type="Proteomes" id="UP000195787">
    <property type="component" value="Unassembled WGS sequence"/>
</dbReference>
<dbReference type="Gene3D" id="3.90.76.10">
    <property type="entry name" value="Dipeptide-binding Protein, Domain 1"/>
    <property type="match status" value="1"/>
</dbReference>
<dbReference type="SUPFAM" id="SSF53850">
    <property type="entry name" value="Periplasmic binding protein-like II"/>
    <property type="match status" value="1"/>
</dbReference>
<name>A0A1R4EY69_9MICO</name>
<proteinExistence type="predicted"/>
<evidence type="ECO:0000313" key="2">
    <source>
        <dbReference type="EMBL" id="SJM48589.1"/>
    </source>
</evidence>
<evidence type="ECO:0000313" key="3">
    <source>
        <dbReference type="Proteomes" id="UP000195787"/>
    </source>
</evidence>
<protein>
    <submittedName>
        <fullName evidence="2">Oligopeptide ABC transporter, periplasmic oligopeptide-binding protein OppA (TC 3.A.1.5.1)</fullName>
    </submittedName>
</protein>
<dbReference type="GO" id="GO:1904680">
    <property type="term" value="F:peptide transmembrane transporter activity"/>
    <property type="evidence" value="ECO:0007669"/>
    <property type="project" value="TreeGrafter"/>
</dbReference>
<dbReference type="EMBL" id="FUHU01000009">
    <property type="protein sequence ID" value="SJM48589.1"/>
    <property type="molecule type" value="Genomic_DNA"/>
</dbReference>
<keyword evidence="3" id="KW-1185">Reference proteome</keyword>
<dbReference type="Gene3D" id="3.40.190.10">
    <property type="entry name" value="Periplasmic binding protein-like II"/>
    <property type="match status" value="1"/>
</dbReference>
<dbReference type="InterPro" id="IPR000914">
    <property type="entry name" value="SBP_5_dom"/>
</dbReference>
<dbReference type="PANTHER" id="PTHR30290:SF65">
    <property type="entry name" value="MONOACYL PHOSPHATIDYLINOSITOL TETRAMANNOSIDE-BINDING PROTEIN LPQW-RELATED"/>
    <property type="match status" value="1"/>
</dbReference>
<feature type="domain" description="Solute-binding protein family 5" evidence="1">
    <location>
        <begin position="244"/>
        <end position="496"/>
    </location>
</feature>
<dbReference type="GO" id="GO:0015833">
    <property type="term" value="P:peptide transport"/>
    <property type="evidence" value="ECO:0007669"/>
    <property type="project" value="TreeGrafter"/>
</dbReference>
<dbReference type="PANTHER" id="PTHR30290">
    <property type="entry name" value="PERIPLASMIC BINDING COMPONENT OF ABC TRANSPORTER"/>
    <property type="match status" value="1"/>
</dbReference>
<organism evidence="2 3">
    <name type="scientific">Agrococcus casei LMG 22410</name>
    <dbReference type="NCBI Taxonomy" id="1255656"/>
    <lineage>
        <taxon>Bacteria</taxon>
        <taxon>Bacillati</taxon>
        <taxon>Actinomycetota</taxon>
        <taxon>Actinomycetes</taxon>
        <taxon>Micrococcales</taxon>
        <taxon>Microbacteriaceae</taxon>
        <taxon>Agrococcus</taxon>
    </lineage>
</organism>
<dbReference type="Pfam" id="PF00496">
    <property type="entry name" value="SBP_bac_5"/>
    <property type="match status" value="1"/>
</dbReference>
<dbReference type="Gene3D" id="3.10.105.10">
    <property type="entry name" value="Dipeptide-binding Protein, Domain 3"/>
    <property type="match status" value="1"/>
</dbReference>
<sequence>MAAAASLLLVGCSQGVGMNNVVEGSTLSIGVLDTAMTVNAEDATLGNPLAVTSSAEQMIGNLLYLPFNTQTVPTATVNTQFASVEAVSTAPLIVNYQIAEGQAWSDAVPTDEADLLLAWAAASEHFAPEGFDPAEYTADDGSLRELPDDAVFFNTGWSPMKGKTELAQSDGSNRGILIEYTEPALEWRESLKQVLPAHVVAETALGISDPMVAKHAVAEAILTEDTATIRKLADAYREAFLLEGSPAAGAMVSNGQYLLDSIDPAGVVTLKPNKEFRTQNSAFAETVRIVPFESSDAMLEALRNKQINVAMPEPTVANYDAIQGMDRRGFSAISGPQESFLRLDFNIGAGKHEYLFANSGVRKAFLSAVKISDVLAVQTNAMGVAEARSSWVFPSSHPESQPTAEATGFANLTGIDEDQANKIFSEAGVKSRDVCVLFDARSDVQKQQFELMKTSSSELGWTLEDCSVDDWRAALKDPTAWDVAITVDDTSGQSFDLLAERFLTDGTLNYSGYSSPELDELVATAKTAADQYDALNAMVEIDKRLVGDAVGYPLYQLTALGVSADGVEGASMTADAPYIGQDAYGWDVKP</sequence>
<evidence type="ECO:0000259" key="1">
    <source>
        <dbReference type="Pfam" id="PF00496"/>
    </source>
</evidence>
<dbReference type="AlphaFoldDB" id="A0A1R4EY69"/>
<gene>
    <name evidence="2" type="ORF">CZ674_01565</name>
</gene>
<dbReference type="InterPro" id="IPR039424">
    <property type="entry name" value="SBP_5"/>
</dbReference>
<reference evidence="2 3" key="1">
    <citation type="submission" date="2017-02" db="EMBL/GenBank/DDBJ databases">
        <authorList>
            <person name="Peterson S.W."/>
        </authorList>
    </citation>
    <scope>NUCLEOTIDE SEQUENCE [LARGE SCALE GENOMIC DNA]</scope>
    <source>
        <strain evidence="2 3">LMG 22410</strain>
    </source>
</reference>